<evidence type="ECO:0000256" key="2">
    <source>
        <dbReference type="ARBA" id="ARBA00006337"/>
    </source>
</evidence>
<evidence type="ECO:0000256" key="3">
    <source>
        <dbReference type="ARBA" id="ARBA00022475"/>
    </source>
</evidence>
<gene>
    <name evidence="14" type="ORF">FKZ61_20340</name>
</gene>
<dbReference type="AlphaFoldDB" id="A0A540VC82"/>
<dbReference type="Gene3D" id="3.30.465.10">
    <property type="match status" value="1"/>
</dbReference>
<evidence type="ECO:0000256" key="1">
    <source>
        <dbReference type="ARBA" id="ARBA00004651"/>
    </source>
</evidence>
<dbReference type="Pfam" id="PF01595">
    <property type="entry name" value="CNNM"/>
    <property type="match status" value="1"/>
</dbReference>
<organism evidence="14 15">
    <name type="scientific">Litorilinea aerophila</name>
    <dbReference type="NCBI Taxonomy" id="1204385"/>
    <lineage>
        <taxon>Bacteria</taxon>
        <taxon>Bacillati</taxon>
        <taxon>Chloroflexota</taxon>
        <taxon>Caldilineae</taxon>
        <taxon>Caldilineales</taxon>
        <taxon>Caldilineaceae</taxon>
        <taxon>Litorilinea</taxon>
    </lineage>
</organism>
<keyword evidence="15" id="KW-1185">Reference proteome</keyword>
<dbReference type="Proteomes" id="UP000317371">
    <property type="component" value="Unassembled WGS sequence"/>
</dbReference>
<keyword evidence="7 9" id="KW-0129">CBS domain</keyword>
<evidence type="ECO:0000313" key="15">
    <source>
        <dbReference type="Proteomes" id="UP000317371"/>
    </source>
</evidence>
<keyword evidence="5" id="KW-0677">Repeat</keyword>
<evidence type="ECO:0000259" key="12">
    <source>
        <dbReference type="PROSITE" id="PS51371"/>
    </source>
</evidence>
<accession>A0A540VC82</accession>
<evidence type="ECO:0000256" key="8">
    <source>
        <dbReference type="ARBA" id="ARBA00023136"/>
    </source>
</evidence>
<dbReference type="FunCoup" id="A0A540VC82">
    <property type="interactions" value="632"/>
</dbReference>
<dbReference type="PROSITE" id="PS51371">
    <property type="entry name" value="CBS"/>
    <property type="match status" value="2"/>
</dbReference>
<evidence type="ECO:0000259" key="13">
    <source>
        <dbReference type="PROSITE" id="PS51846"/>
    </source>
</evidence>
<dbReference type="SUPFAM" id="SSF54631">
    <property type="entry name" value="CBS-domain pair"/>
    <property type="match status" value="1"/>
</dbReference>
<keyword evidence="6 10" id="KW-1133">Transmembrane helix</keyword>
<dbReference type="InterPro" id="IPR051676">
    <property type="entry name" value="UPF0053_domain"/>
</dbReference>
<dbReference type="InterPro" id="IPR036318">
    <property type="entry name" value="FAD-bd_PCMH-like_sf"/>
</dbReference>
<comment type="subcellular location">
    <subcellularLocation>
        <location evidence="1">Cell membrane</location>
        <topology evidence="1">Multi-pass membrane protein</topology>
    </subcellularLocation>
</comment>
<evidence type="ECO:0000256" key="11">
    <source>
        <dbReference type="SAM" id="Phobius"/>
    </source>
</evidence>
<dbReference type="SUPFAM" id="SSF56176">
    <property type="entry name" value="FAD-binding/transporter-associated domain-like"/>
    <property type="match status" value="1"/>
</dbReference>
<keyword evidence="4 10" id="KW-0812">Transmembrane</keyword>
<name>A0A540VC82_9CHLR</name>
<sequence length="468" mass="51406">MDILVTVAVLILLIAINALYVAAEFSAVSARRSRLAQYVSPASGRGRLAATMLAIVESPTMLDTYVAACQLGITLSSLILGYYGQARLTELLTPWLSSLVPGASWARLAVQSLSATVILLGLTLLQVVLGELLPKNVALRMPEQLALWTVVPLRWSMRLFAPLIWVFNGSGQFILRLLGAEPVAEHTHIHSPQEILMLVEESSAGGLLDAEERRLLVNTLQLRDLTARKVMIPRNRMLAAPVDMDCQALFELLANSPYSRLPLYEGTIDAIVGIVHLKDLLQVHYQRALHPEDGEQPCDVRQIMHPVLFVPDTAPVDDVMQRMQRAHHNLAIVVDEYGGTAGMITFEDLMEEIIGEFQDEFDVENPPLELLSEGSQGMRLRIRGDVLLDDFNDLYPLLGIRLPAVSGVSTVGGLVLATLGRIPRHGEVVEVEGVPLRVDRVFRNSVAAVSLPLSPEQSARLQDVIQNA</sequence>
<dbReference type="OrthoDB" id="9798188at2"/>
<keyword evidence="8 10" id="KW-0472">Membrane</keyword>
<evidence type="ECO:0000313" key="14">
    <source>
        <dbReference type="EMBL" id="TQE93673.1"/>
    </source>
</evidence>
<dbReference type="Pfam" id="PF03471">
    <property type="entry name" value="CorC_HlyC"/>
    <property type="match status" value="1"/>
</dbReference>
<feature type="domain" description="CBS" evidence="12">
    <location>
        <begin position="231"/>
        <end position="292"/>
    </location>
</feature>
<dbReference type="PANTHER" id="PTHR43099">
    <property type="entry name" value="UPF0053 PROTEIN YRKA"/>
    <property type="match status" value="1"/>
</dbReference>
<dbReference type="InterPro" id="IPR002550">
    <property type="entry name" value="CNNM"/>
</dbReference>
<comment type="caution">
    <text evidence="14">The sequence shown here is derived from an EMBL/GenBank/DDBJ whole genome shotgun (WGS) entry which is preliminary data.</text>
</comment>
<protein>
    <submittedName>
        <fullName evidence="14">HlyC/CorC family transporter</fullName>
    </submittedName>
</protein>
<feature type="domain" description="CNNM transmembrane" evidence="13">
    <location>
        <begin position="1"/>
        <end position="212"/>
    </location>
</feature>
<evidence type="ECO:0000256" key="9">
    <source>
        <dbReference type="PROSITE-ProRule" id="PRU00703"/>
    </source>
</evidence>
<dbReference type="RefSeq" id="WP_141612003.1">
    <property type="nucleotide sequence ID" value="NZ_VIGC02000035.1"/>
</dbReference>
<evidence type="ECO:0000256" key="6">
    <source>
        <dbReference type="ARBA" id="ARBA00022989"/>
    </source>
</evidence>
<evidence type="ECO:0000256" key="10">
    <source>
        <dbReference type="PROSITE-ProRule" id="PRU01193"/>
    </source>
</evidence>
<dbReference type="InterPro" id="IPR046342">
    <property type="entry name" value="CBS_dom_sf"/>
</dbReference>
<dbReference type="PROSITE" id="PS51846">
    <property type="entry name" value="CNNM"/>
    <property type="match status" value="1"/>
</dbReference>
<dbReference type="InterPro" id="IPR000644">
    <property type="entry name" value="CBS_dom"/>
</dbReference>
<dbReference type="InterPro" id="IPR044751">
    <property type="entry name" value="Ion_transp-like_CBS"/>
</dbReference>
<dbReference type="InterPro" id="IPR016169">
    <property type="entry name" value="FAD-bd_PCMH_sub2"/>
</dbReference>
<feature type="domain" description="CBS" evidence="12">
    <location>
        <begin position="303"/>
        <end position="360"/>
    </location>
</feature>
<comment type="similarity">
    <text evidence="2">Belongs to the UPF0053 family.</text>
</comment>
<proteinExistence type="inferred from homology"/>
<dbReference type="Gene3D" id="3.10.580.10">
    <property type="entry name" value="CBS-domain"/>
    <property type="match status" value="1"/>
</dbReference>
<dbReference type="FunFam" id="3.10.580.10:FF:000002">
    <property type="entry name" value="Magnesium/cobalt efflux protein CorC"/>
    <property type="match status" value="1"/>
</dbReference>
<dbReference type="CDD" id="cd04590">
    <property type="entry name" value="CBS_pair_CorC_HlyC_assoc"/>
    <property type="match status" value="1"/>
</dbReference>
<evidence type="ECO:0000256" key="7">
    <source>
        <dbReference type="ARBA" id="ARBA00023122"/>
    </source>
</evidence>
<dbReference type="InParanoid" id="A0A540VC82"/>
<dbReference type="GO" id="GO:0005886">
    <property type="term" value="C:plasma membrane"/>
    <property type="evidence" value="ECO:0007669"/>
    <property type="project" value="UniProtKB-SubCell"/>
</dbReference>
<keyword evidence="3" id="KW-1003">Cell membrane</keyword>
<evidence type="ECO:0000256" key="4">
    <source>
        <dbReference type="ARBA" id="ARBA00022692"/>
    </source>
</evidence>
<dbReference type="SMART" id="SM01091">
    <property type="entry name" value="CorC_HlyC"/>
    <property type="match status" value="1"/>
</dbReference>
<dbReference type="GO" id="GO:0050660">
    <property type="term" value="F:flavin adenine dinucleotide binding"/>
    <property type="evidence" value="ECO:0007669"/>
    <property type="project" value="InterPro"/>
</dbReference>
<reference evidence="14 15" key="1">
    <citation type="submission" date="2019-06" db="EMBL/GenBank/DDBJ databases">
        <title>Genome sequence of Litorilinea aerophila BAA-2444.</title>
        <authorList>
            <person name="Maclea K.S."/>
            <person name="Maurais E.G."/>
            <person name="Iannazzi L.C."/>
        </authorList>
    </citation>
    <scope>NUCLEOTIDE SEQUENCE [LARGE SCALE GENOMIC DNA]</scope>
    <source>
        <strain evidence="14 15">ATCC BAA-2444</strain>
    </source>
</reference>
<dbReference type="Pfam" id="PF00571">
    <property type="entry name" value="CBS"/>
    <property type="match status" value="2"/>
</dbReference>
<dbReference type="InterPro" id="IPR005170">
    <property type="entry name" value="Transptr-assoc_dom"/>
</dbReference>
<feature type="transmembrane region" description="Helical" evidence="11">
    <location>
        <begin position="105"/>
        <end position="125"/>
    </location>
</feature>
<evidence type="ECO:0000256" key="5">
    <source>
        <dbReference type="ARBA" id="ARBA00022737"/>
    </source>
</evidence>
<dbReference type="PANTHER" id="PTHR43099:SF4">
    <property type="entry name" value="INTEGRAL MEMBRANE PROTEIN"/>
    <property type="match status" value="1"/>
</dbReference>
<dbReference type="EMBL" id="VIGC01000035">
    <property type="protein sequence ID" value="TQE93673.1"/>
    <property type="molecule type" value="Genomic_DNA"/>
</dbReference>